<dbReference type="Pfam" id="PF13622">
    <property type="entry name" value="4HBT_3"/>
    <property type="match status" value="1"/>
</dbReference>
<feature type="domain" description="Acyl-CoA thioesterase-like N-terminal HotDog" evidence="1">
    <location>
        <begin position="39"/>
        <end position="117"/>
    </location>
</feature>
<evidence type="ECO:0000259" key="1">
    <source>
        <dbReference type="Pfam" id="PF13622"/>
    </source>
</evidence>
<protein>
    <submittedName>
        <fullName evidence="3">Acyl-CoA thioesterase</fullName>
        <ecNumber evidence="3">3.1.2.2</ecNumber>
    </submittedName>
</protein>
<sequence length="350" mass="38771">MAQGKNGSAQSLDFESHIELKQLGPDVFANIHQPWLFQITGTVPGPLMMAEAASAAYKTVPEGFKLDSLQTSFMLAPKGTRPLVYKVQRLSQGRRFAVRLVTLEQDEKPCVAITTSFVSGASWTGRAMVHSESRRTDRRIDEITLDDFEPTRTHLGPFMKFERLPHVHQVPQNPSTSIAPVVAMVSPNITAPEGSPAHLLGIIYLSDYHVMDCPLVLHEVATGESAIGDHSRTKRPNEMKIMTSLNHVVHFHAHEGFRADEHVYIEATTPWAKDGRAMIHSKIFSHRGLLIATCVQEVSAQQGYNTYSCKEADPVTGILCLQRGRKALTLPMGLIQSSTDVFQVQRQGIL</sequence>
<evidence type="ECO:0000313" key="3">
    <source>
        <dbReference type="EMBL" id="KAK5055801.1"/>
    </source>
</evidence>
<dbReference type="Proteomes" id="UP001345691">
    <property type="component" value="Unassembled WGS sequence"/>
</dbReference>
<dbReference type="PANTHER" id="PTHR11066">
    <property type="entry name" value="ACYL-COA THIOESTERASE"/>
    <property type="match status" value="1"/>
</dbReference>
<dbReference type="PANTHER" id="PTHR11066:SF34">
    <property type="entry name" value="ACYL-COENZYME A THIOESTERASE 8"/>
    <property type="match status" value="1"/>
</dbReference>
<dbReference type="EMBL" id="JAVRRF010000019">
    <property type="protein sequence ID" value="KAK5055801.1"/>
    <property type="molecule type" value="Genomic_DNA"/>
</dbReference>
<dbReference type="InterPro" id="IPR029069">
    <property type="entry name" value="HotDog_dom_sf"/>
</dbReference>
<dbReference type="Gene3D" id="3.10.129.10">
    <property type="entry name" value="Hotdog Thioesterase"/>
    <property type="match status" value="2"/>
</dbReference>
<dbReference type="SUPFAM" id="SSF54637">
    <property type="entry name" value="Thioesterase/thiol ester dehydrase-isomerase"/>
    <property type="match status" value="2"/>
</dbReference>
<keyword evidence="3" id="KW-0378">Hydrolase</keyword>
<evidence type="ECO:0000259" key="2">
    <source>
        <dbReference type="Pfam" id="PF20789"/>
    </source>
</evidence>
<evidence type="ECO:0000313" key="4">
    <source>
        <dbReference type="Proteomes" id="UP001345691"/>
    </source>
</evidence>
<comment type="caution">
    <text evidence="3">The sequence shown here is derived from an EMBL/GenBank/DDBJ whole genome shotgun (WGS) entry which is preliminary data.</text>
</comment>
<dbReference type="CDD" id="cd03444">
    <property type="entry name" value="Thioesterase_II_repeat1"/>
    <property type="match status" value="1"/>
</dbReference>
<feature type="domain" description="Acyl-CoA thioesterase-like C-terminal" evidence="2">
    <location>
        <begin position="182"/>
        <end position="298"/>
    </location>
</feature>
<dbReference type="InterPro" id="IPR049449">
    <property type="entry name" value="TesB_ACOT8-like_N"/>
</dbReference>
<proteinExistence type="predicted"/>
<reference evidence="3 4" key="1">
    <citation type="submission" date="2023-08" db="EMBL/GenBank/DDBJ databases">
        <title>Black Yeasts Isolated from many extreme environments.</title>
        <authorList>
            <person name="Coleine C."/>
            <person name="Stajich J.E."/>
            <person name="Selbmann L."/>
        </authorList>
    </citation>
    <scope>NUCLEOTIDE SEQUENCE [LARGE SCALE GENOMIC DNA]</scope>
    <source>
        <strain evidence="3 4">CCFEE 6328</strain>
    </source>
</reference>
<dbReference type="EC" id="3.1.2.2" evidence="3"/>
<dbReference type="Pfam" id="PF20789">
    <property type="entry name" value="4HBT_3C"/>
    <property type="match status" value="1"/>
</dbReference>
<organism evidence="3 4">
    <name type="scientific">Exophiala sideris</name>
    <dbReference type="NCBI Taxonomy" id="1016849"/>
    <lineage>
        <taxon>Eukaryota</taxon>
        <taxon>Fungi</taxon>
        <taxon>Dikarya</taxon>
        <taxon>Ascomycota</taxon>
        <taxon>Pezizomycotina</taxon>
        <taxon>Eurotiomycetes</taxon>
        <taxon>Chaetothyriomycetidae</taxon>
        <taxon>Chaetothyriales</taxon>
        <taxon>Herpotrichiellaceae</taxon>
        <taxon>Exophiala</taxon>
    </lineage>
</organism>
<dbReference type="GO" id="GO:0016787">
    <property type="term" value="F:hydrolase activity"/>
    <property type="evidence" value="ECO:0007669"/>
    <property type="project" value="UniProtKB-KW"/>
</dbReference>
<name>A0ABR0J4D1_9EURO</name>
<dbReference type="InterPro" id="IPR003703">
    <property type="entry name" value="Acyl_CoA_thio"/>
</dbReference>
<accession>A0ABR0J4D1</accession>
<dbReference type="InterPro" id="IPR049450">
    <property type="entry name" value="ACOT8-like_C"/>
</dbReference>
<keyword evidence="4" id="KW-1185">Reference proteome</keyword>
<gene>
    <name evidence="3" type="primary">TES1_2</name>
    <name evidence="3" type="ORF">LTR69_008176</name>
</gene>
<dbReference type="CDD" id="cd03445">
    <property type="entry name" value="Thioesterase_II_repeat2"/>
    <property type="match status" value="1"/>
</dbReference>